<dbReference type="AlphaFoldDB" id="A0A0H3XKK5"/>
<sequence length="234" mass="27651">MLVKTYQIISFASHVEEIFYYPVINHTKTLLYEKEKIPVDQITIKLKVKYFEPTAENYQIIYDDIYNGIVFDHKKWYPNASEFVYQKFFNLEKLSVDLEKARLKMLNYLKVGSDTASYYPSSLIFLFNELVAAGFLNILDTNNSEYLLYFDVYTKWITYAIDVLTNWLGFKICNYHQSHEFYEKIHDIAHLNQANVTLDENQPLGIKNNELADLYADLWINIINDTILITEVNN</sequence>
<proteinExistence type="predicted"/>
<dbReference type="EMBL" id="CP011856">
    <property type="protein sequence ID" value="AKM53954.1"/>
    <property type="molecule type" value="Genomic_DNA"/>
</dbReference>
<dbReference type="KEGG" id="seri:SERIO_v1c03720"/>
<dbReference type="STRING" id="315358.SERIO_v1c03720"/>
<reference evidence="1 2" key="1">
    <citation type="journal article" date="2015" name="Genome Biol. Evol.">
        <title>Found and Lost: The Fates of Horizontally Acquired Genes in Arthropod-Symbiotic Spiroplasma.</title>
        <authorList>
            <person name="Lo W.S."/>
            <person name="Gasparich G.E."/>
            <person name="Kuo C.H."/>
        </authorList>
    </citation>
    <scope>NUCLEOTIDE SEQUENCE [LARGE SCALE GENOMIC DNA]</scope>
    <source>
        <strain evidence="2">TDA-040725-5</strain>
    </source>
</reference>
<keyword evidence="2" id="KW-1185">Reference proteome</keyword>
<evidence type="ECO:0000313" key="1">
    <source>
        <dbReference type="EMBL" id="AKM53954.1"/>
    </source>
</evidence>
<evidence type="ECO:0000313" key="2">
    <source>
        <dbReference type="Proteomes" id="UP000035661"/>
    </source>
</evidence>
<reference evidence="2" key="2">
    <citation type="submission" date="2015-06" db="EMBL/GenBank/DDBJ databases">
        <title>Complete genome sequence of Spiroplasma eriocheiris TDA-040725-5 (DSM 21848).</title>
        <authorList>
            <person name="Lo W.-S."/>
            <person name="Kuo C.-H."/>
        </authorList>
    </citation>
    <scope>NUCLEOTIDE SEQUENCE [LARGE SCALE GENOMIC DNA]</scope>
    <source>
        <strain evidence="2">TDA-040725-5</strain>
    </source>
</reference>
<dbReference type="Proteomes" id="UP000035661">
    <property type="component" value="Chromosome"/>
</dbReference>
<name>A0A0H3XKK5_9MOLU</name>
<gene>
    <name evidence="1" type="ORF">SERIO_v1c03720</name>
</gene>
<organism evidence="1 2">
    <name type="scientific">Spiroplasma eriocheiris</name>
    <dbReference type="NCBI Taxonomy" id="315358"/>
    <lineage>
        <taxon>Bacteria</taxon>
        <taxon>Bacillati</taxon>
        <taxon>Mycoplasmatota</taxon>
        <taxon>Mollicutes</taxon>
        <taxon>Entomoplasmatales</taxon>
        <taxon>Spiroplasmataceae</taxon>
        <taxon>Spiroplasma</taxon>
    </lineage>
</organism>
<dbReference type="RefSeq" id="WP_047791208.1">
    <property type="nucleotide sequence ID" value="NZ_CP011856.1"/>
</dbReference>
<protein>
    <submittedName>
        <fullName evidence="1">Uncharacterized protein</fullName>
    </submittedName>
</protein>
<dbReference type="PATRIC" id="fig|743698.3.peg.373"/>
<accession>A0A0H3XKK5</accession>